<dbReference type="CDD" id="cd00098">
    <property type="entry name" value="IgC1"/>
    <property type="match status" value="1"/>
</dbReference>
<evidence type="ECO:0000313" key="10">
    <source>
        <dbReference type="EMBL" id="TRY77777.1"/>
    </source>
</evidence>
<evidence type="ECO:0000256" key="3">
    <source>
        <dbReference type="ARBA" id="ARBA00023157"/>
    </source>
</evidence>
<accession>A0A553PJA5</accession>
<dbReference type="GO" id="GO:0050839">
    <property type="term" value="F:cell adhesion molecule binding"/>
    <property type="evidence" value="ECO:0007669"/>
    <property type="project" value="TreeGrafter"/>
</dbReference>
<dbReference type="STRING" id="6832.A0A553PJA5"/>
<keyword evidence="7" id="KW-1133">Transmembrane helix</keyword>
<evidence type="ECO:0000256" key="1">
    <source>
        <dbReference type="ARBA" id="ARBA00004479"/>
    </source>
</evidence>
<dbReference type="SUPFAM" id="SSF48726">
    <property type="entry name" value="Immunoglobulin"/>
    <property type="match status" value="1"/>
</dbReference>
<feature type="domain" description="Ig-like" evidence="9">
    <location>
        <begin position="122"/>
        <end position="231"/>
    </location>
</feature>
<dbReference type="AlphaFoldDB" id="A0A553PJA5"/>
<proteinExistence type="predicted"/>
<sequence length="416" mass="45345">MSLEIYQVFLVVISLAAFVQGERNQTINEGSPLELTYQKEDPEDSCKWAIPGEVIELVSGEPVQGGDNRPSNWTAEYYGSSPLDCGVRIPNTYRADEGAWQTVNGAETIKHYISINVKPASPPVFTDPQKFVDGSPSFSIYSPDSDLRENVTCQVKDVRPPPIFVWEMDGEQFNESNIYQDDNPVGGDLFSPQSILTYNPKPSHDGKQLRCVIQHPALDGELQVVANITVTAPPEPDNGGAFISEEDAIIGRAATINIKFISNPYPEELLWFTPDLLEPVQGGNYTPAVRSSGSPSFSSGRYTAYIAKIGEGNEYLSTLTLAELTQEDVDQSFTLMVTNSIGSSNYTYTFTDVKNVLSGGAIAGIVIGCLAIVILIGVAVVLVMKKKKKSKKVKFPKTQERTIPEGGFPNLGATDD</sequence>
<keyword evidence="11" id="KW-1185">Reference proteome</keyword>
<evidence type="ECO:0000259" key="9">
    <source>
        <dbReference type="PROSITE" id="PS50835"/>
    </source>
</evidence>
<dbReference type="Proteomes" id="UP000318571">
    <property type="component" value="Chromosome 11"/>
</dbReference>
<evidence type="ECO:0000256" key="5">
    <source>
        <dbReference type="ARBA" id="ARBA00023319"/>
    </source>
</evidence>
<protein>
    <recommendedName>
        <fullName evidence="9">Ig-like domain-containing protein</fullName>
    </recommendedName>
</protein>
<dbReference type="PROSITE" id="PS50835">
    <property type="entry name" value="IG_LIKE"/>
    <property type="match status" value="1"/>
</dbReference>
<dbReference type="PANTHER" id="PTHR11640:SF136">
    <property type="entry name" value="NEPHRIN"/>
    <property type="match status" value="1"/>
</dbReference>
<name>A0A553PJA5_TIGCA</name>
<dbReference type="GO" id="GO:0005886">
    <property type="term" value="C:plasma membrane"/>
    <property type="evidence" value="ECO:0007669"/>
    <property type="project" value="TreeGrafter"/>
</dbReference>
<dbReference type="GO" id="GO:0098609">
    <property type="term" value="P:cell-cell adhesion"/>
    <property type="evidence" value="ECO:0007669"/>
    <property type="project" value="TreeGrafter"/>
</dbReference>
<keyword evidence="3" id="KW-1015">Disulfide bond</keyword>
<feature type="chain" id="PRO_5022142103" description="Ig-like domain-containing protein" evidence="8">
    <location>
        <begin position="22"/>
        <end position="416"/>
    </location>
</feature>
<feature type="signal peptide" evidence="8">
    <location>
        <begin position="1"/>
        <end position="21"/>
    </location>
</feature>
<dbReference type="OrthoDB" id="6345017at2759"/>
<dbReference type="InterPro" id="IPR013783">
    <property type="entry name" value="Ig-like_fold"/>
</dbReference>
<evidence type="ECO:0000256" key="6">
    <source>
        <dbReference type="SAM" id="MobiDB-lite"/>
    </source>
</evidence>
<keyword evidence="4" id="KW-0325">Glycoprotein</keyword>
<keyword evidence="2 7" id="KW-0472">Membrane</keyword>
<feature type="region of interest" description="Disordered" evidence="6">
    <location>
        <begin position="391"/>
        <end position="416"/>
    </location>
</feature>
<comment type="caution">
    <text evidence="10">The sequence shown here is derived from an EMBL/GenBank/DDBJ whole genome shotgun (WGS) entry which is preliminary data.</text>
</comment>
<reference evidence="10 11" key="1">
    <citation type="journal article" date="2018" name="Nat. Ecol. Evol.">
        <title>Genomic signatures of mitonuclear coevolution across populations of Tigriopus californicus.</title>
        <authorList>
            <person name="Barreto F.S."/>
            <person name="Watson E.T."/>
            <person name="Lima T.G."/>
            <person name="Willett C.S."/>
            <person name="Edmands S."/>
            <person name="Li W."/>
            <person name="Burton R.S."/>
        </authorList>
    </citation>
    <scope>NUCLEOTIDE SEQUENCE [LARGE SCALE GENOMIC DNA]</scope>
    <source>
        <strain evidence="10 11">San Diego</strain>
    </source>
</reference>
<keyword evidence="7" id="KW-0812">Transmembrane</keyword>
<dbReference type="PANTHER" id="PTHR11640">
    <property type="entry name" value="NEPHRIN"/>
    <property type="match status" value="1"/>
</dbReference>
<dbReference type="Gene3D" id="2.60.40.10">
    <property type="entry name" value="Immunoglobulins"/>
    <property type="match status" value="1"/>
</dbReference>
<dbReference type="Pfam" id="PF08205">
    <property type="entry name" value="C2-set_2"/>
    <property type="match status" value="1"/>
</dbReference>
<evidence type="ECO:0000256" key="2">
    <source>
        <dbReference type="ARBA" id="ARBA00023136"/>
    </source>
</evidence>
<dbReference type="OMA" id="CISTNAR"/>
<keyword evidence="5" id="KW-0393">Immunoglobulin domain</keyword>
<keyword evidence="8" id="KW-0732">Signal</keyword>
<organism evidence="10 11">
    <name type="scientific">Tigriopus californicus</name>
    <name type="common">Marine copepod</name>
    <dbReference type="NCBI Taxonomy" id="6832"/>
    <lineage>
        <taxon>Eukaryota</taxon>
        <taxon>Metazoa</taxon>
        <taxon>Ecdysozoa</taxon>
        <taxon>Arthropoda</taxon>
        <taxon>Crustacea</taxon>
        <taxon>Multicrustacea</taxon>
        <taxon>Hexanauplia</taxon>
        <taxon>Copepoda</taxon>
        <taxon>Harpacticoida</taxon>
        <taxon>Harpacticidae</taxon>
        <taxon>Tigriopus</taxon>
    </lineage>
</organism>
<dbReference type="InterPro" id="IPR013162">
    <property type="entry name" value="CD80_C2-set"/>
</dbReference>
<dbReference type="GO" id="GO:0005911">
    <property type="term" value="C:cell-cell junction"/>
    <property type="evidence" value="ECO:0007669"/>
    <property type="project" value="TreeGrafter"/>
</dbReference>
<dbReference type="InterPro" id="IPR036179">
    <property type="entry name" value="Ig-like_dom_sf"/>
</dbReference>
<evidence type="ECO:0000313" key="11">
    <source>
        <dbReference type="Proteomes" id="UP000318571"/>
    </source>
</evidence>
<evidence type="ECO:0000256" key="4">
    <source>
        <dbReference type="ARBA" id="ARBA00023180"/>
    </source>
</evidence>
<dbReference type="InterPro" id="IPR051275">
    <property type="entry name" value="Cell_adhesion_signaling"/>
</dbReference>
<comment type="subcellular location">
    <subcellularLocation>
        <location evidence="1">Membrane</location>
        <topology evidence="1">Single-pass type I membrane protein</topology>
    </subcellularLocation>
</comment>
<gene>
    <name evidence="10" type="ORF">TCAL_01689</name>
</gene>
<dbReference type="EMBL" id="VCGU01000003">
    <property type="protein sequence ID" value="TRY77777.1"/>
    <property type="molecule type" value="Genomic_DNA"/>
</dbReference>
<evidence type="ECO:0000256" key="8">
    <source>
        <dbReference type="SAM" id="SignalP"/>
    </source>
</evidence>
<dbReference type="InterPro" id="IPR007110">
    <property type="entry name" value="Ig-like_dom"/>
</dbReference>
<evidence type="ECO:0000256" key="7">
    <source>
        <dbReference type="SAM" id="Phobius"/>
    </source>
</evidence>
<feature type="transmembrane region" description="Helical" evidence="7">
    <location>
        <begin position="361"/>
        <end position="384"/>
    </location>
</feature>